<protein>
    <submittedName>
        <fullName evidence="1">Uncharacterized protein</fullName>
    </submittedName>
</protein>
<gene>
    <name evidence="1" type="ORF">NCTC13315_01090</name>
</gene>
<proteinExistence type="predicted"/>
<name>A0A378I1G2_9GAMM</name>
<dbReference type="Gene3D" id="3.40.50.11550">
    <property type="match status" value="1"/>
</dbReference>
<dbReference type="EMBL" id="UGNV01000001">
    <property type="protein sequence ID" value="STX28560.1"/>
    <property type="molecule type" value="Genomic_DNA"/>
</dbReference>
<keyword evidence="2" id="KW-1185">Reference proteome</keyword>
<evidence type="ECO:0000313" key="1">
    <source>
        <dbReference type="EMBL" id="STX28560.1"/>
    </source>
</evidence>
<sequence length="374" mass="41349">MASPSEHIAKQITLDKASTLRKLLESVTNNAQVSALLLGEAHDTSPTTAAMLANIDVLSQSKRPVVFVLESFKQYHNPKLQAAFKKAEKGSPKPLKGFKRSEEDSDVALFTFVLAAINHGIPVLGAENIVSNPFSAPDKKWSDLTAKIRAMEGFKKSPDRITKPNEVFSSLINEQCEEGAFCIFIGGAAHPPQLVESNGQIFDIGMQARVPNSVSVYLLRDDEPDCKKDAPYFSTERQLGGNYDFLVTTNKSALYKDSFDSQNQMIDKVNLLVSFIDDLLKGYSQFHKPTLGVFLQQEIAAVLSSFQQSVKSEIKFTELNKLTTNLIAATAKKGEGSKFSFFKKESYSSHNLAEAIHRDLADMTKQETTKQIDI</sequence>
<evidence type="ECO:0000313" key="2">
    <source>
        <dbReference type="Proteomes" id="UP000254968"/>
    </source>
</evidence>
<organism evidence="1 2">
    <name type="scientific">Legionella beliardensis</name>
    <dbReference type="NCBI Taxonomy" id="91822"/>
    <lineage>
        <taxon>Bacteria</taxon>
        <taxon>Pseudomonadati</taxon>
        <taxon>Pseudomonadota</taxon>
        <taxon>Gammaproteobacteria</taxon>
        <taxon>Legionellales</taxon>
        <taxon>Legionellaceae</taxon>
        <taxon>Legionella</taxon>
    </lineage>
</organism>
<reference evidence="1 2" key="1">
    <citation type="submission" date="2018-06" db="EMBL/GenBank/DDBJ databases">
        <authorList>
            <consortium name="Pathogen Informatics"/>
            <person name="Doyle S."/>
        </authorList>
    </citation>
    <scope>NUCLEOTIDE SEQUENCE [LARGE SCALE GENOMIC DNA]</scope>
    <source>
        <strain evidence="1 2">NCTC13315</strain>
    </source>
</reference>
<dbReference type="Proteomes" id="UP000254968">
    <property type="component" value="Unassembled WGS sequence"/>
</dbReference>
<accession>A0A378I1G2</accession>
<dbReference type="AlphaFoldDB" id="A0A378I1G2"/>